<dbReference type="EMBL" id="JAGTJJ010000005">
    <property type="protein sequence ID" value="MDC3981615.1"/>
    <property type="molecule type" value="Genomic_DNA"/>
</dbReference>
<reference evidence="2 3" key="1">
    <citation type="submission" date="2021-04" db="EMBL/GenBank/DDBJ databases">
        <title>Genome analysis of Polyangium sp.</title>
        <authorList>
            <person name="Li Y."/>
            <person name="Wang J."/>
        </authorList>
    </citation>
    <scope>NUCLEOTIDE SEQUENCE [LARGE SCALE GENOMIC DNA]</scope>
    <source>
        <strain evidence="2 3">SDU14</strain>
    </source>
</reference>
<evidence type="ECO:0000256" key="1">
    <source>
        <dbReference type="SAM" id="SignalP"/>
    </source>
</evidence>
<organism evidence="2 3">
    <name type="scientific">Polyangium jinanense</name>
    <dbReference type="NCBI Taxonomy" id="2829994"/>
    <lineage>
        <taxon>Bacteria</taxon>
        <taxon>Pseudomonadati</taxon>
        <taxon>Myxococcota</taxon>
        <taxon>Polyangia</taxon>
        <taxon>Polyangiales</taxon>
        <taxon>Polyangiaceae</taxon>
        <taxon>Polyangium</taxon>
    </lineage>
</organism>
<feature type="signal peptide" evidence="1">
    <location>
        <begin position="1"/>
        <end position="22"/>
    </location>
</feature>
<dbReference type="SUPFAM" id="SSF53474">
    <property type="entry name" value="alpha/beta-Hydrolases"/>
    <property type="match status" value="1"/>
</dbReference>
<name>A0A9X3X335_9BACT</name>
<dbReference type="PROSITE" id="PS51257">
    <property type="entry name" value="PROKAR_LIPOPROTEIN"/>
    <property type="match status" value="1"/>
</dbReference>
<comment type="caution">
    <text evidence="2">The sequence shown here is derived from an EMBL/GenBank/DDBJ whole genome shotgun (WGS) entry which is preliminary data.</text>
</comment>
<keyword evidence="3" id="KW-1185">Reference proteome</keyword>
<dbReference type="InterPro" id="IPR029058">
    <property type="entry name" value="AB_hydrolase_fold"/>
</dbReference>
<feature type="chain" id="PRO_5040881887" description="Dienelactone hydrolase domain-containing protein" evidence="1">
    <location>
        <begin position="23"/>
        <end position="273"/>
    </location>
</feature>
<evidence type="ECO:0000313" key="2">
    <source>
        <dbReference type="EMBL" id="MDC3981615.1"/>
    </source>
</evidence>
<gene>
    <name evidence="2" type="ORF">KEG57_13965</name>
</gene>
<proteinExistence type="predicted"/>
<evidence type="ECO:0000313" key="3">
    <source>
        <dbReference type="Proteomes" id="UP001151081"/>
    </source>
</evidence>
<keyword evidence="1" id="KW-0732">Signal</keyword>
<dbReference type="Proteomes" id="UP001151081">
    <property type="component" value="Unassembled WGS sequence"/>
</dbReference>
<dbReference type="Gene3D" id="3.40.50.1820">
    <property type="entry name" value="alpha/beta hydrolase"/>
    <property type="match status" value="1"/>
</dbReference>
<sequence>MRLRPSASNAAASFALSLSVLAACEAPRSSPVDASLPEVTIEDAGAEVIVDAAPDVEPKREIGPFEMPFLGKRTVFFARPSERAKGHRLIANLHGVCNPPGYACGYWVNAASRVGFLVCPTGDATCGKAAYDAPTWSGSYEKMGDDLEKAIAVVDTAHPGEISREGAILTGFSRGAYAAARIAQAHPGRFPYLILNEADVKLDGSALRKAGVRAVAMIAGERSGQVAGERATVAKLVAQGYPAKLWIMPGAGHHYSENIDQIMAEAMTWLLER</sequence>
<dbReference type="AlphaFoldDB" id="A0A9X3X335"/>
<protein>
    <recommendedName>
        <fullName evidence="4">Dienelactone hydrolase domain-containing protein</fullName>
    </recommendedName>
</protein>
<accession>A0A9X3X335</accession>
<evidence type="ECO:0008006" key="4">
    <source>
        <dbReference type="Google" id="ProtNLM"/>
    </source>
</evidence>
<dbReference type="RefSeq" id="WP_272420284.1">
    <property type="nucleotide sequence ID" value="NZ_JAGTJJ010000005.1"/>
</dbReference>